<comment type="caution">
    <text evidence="5">The sequence shown here is derived from an EMBL/GenBank/DDBJ whole genome shotgun (WGS) entry which is preliminary data.</text>
</comment>
<dbReference type="RefSeq" id="WP_119515744.1">
    <property type="nucleotide sequence ID" value="NZ_NQYH01000003.1"/>
</dbReference>
<dbReference type="PROSITE" id="PS50977">
    <property type="entry name" value="HTH_TETR_2"/>
    <property type="match status" value="1"/>
</dbReference>
<evidence type="ECO:0000313" key="5">
    <source>
        <dbReference type="EMBL" id="RIY41477.1"/>
    </source>
</evidence>
<dbReference type="GO" id="GO:0003700">
    <property type="term" value="F:DNA-binding transcription factor activity"/>
    <property type="evidence" value="ECO:0007669"/>
    <property type="project" value="TreeGrafter"/>
</dbReference>
<evidence type="ECO:0000256" key="1">
    <source>
        <dbReference type="ARBA" id="ARBA00023125"/>
    </source>
</evidence>
<dbReference type="PRINTS" id="PR00455">
    <property type="entry name" value="HTHTETR"/>
</dbReference>
<dbReference type="Pfam" id="PF17939">
    <property type="entry name" value="TetR_C_30"/>
    <property type="match status" value="1"/>
</dbReference>
<dbReference type="InterPro" id="IPR009057">
    <property type="entry name" value="Homeodomain-like_sf"/>
</dbReference>
<name>A0A3A1YZE6_9BURK</name>
<accession>A0A3A1YZE6</accession>
<evidence type="ECO:0000256" key="2">
    <source>
        <dbReference type="PROSITE-ProRule" id="PRU00335"/>
    </source>
</evidence>
<evidence type="ECO:0000259" key="4">
    <source>
        <dbReference type="PROSITE" id="PS50977"/>
    </source>
</evidence>
<feature type="region of interest" description="Disordered" evidence="3">
    <location>
        <begin position="1"/>
        <end position="20"/>
    </location>
</feature>
<dbReference type="Gene3D" id="1.10.357.10">
    <property type="entry name" value="Tetracycline Repressor, domain 2"/>
    <property type="match status" value="1"/>
</dbReference>
<feature type="DNA-binding region" description="H-T-H motif" evidence="2">
    <location>
        <begin position="68"/>
        <end position="87"/>
    </location>
</feature>
<organism evidence="5 6">
    <name type="scientific">Neopusillimonas maritima</name>
    <dbReference type="NCBI Taxonomy" id="2026239"/>
    <lineage>
        <taxon>Bacteria</taxon>
        <taxon>Pseudomonadati</taxon>
        <taxon>Pseudomonadota</taxon>
        <taxon>Betaproteobacteria</taxon>
        <taxon>Burkholderiales</taxon>
        <taxon>Alcaligenaceae</taxon>
        <taxon>Neopusillimonas</taxon>
    </lineage>
</organism>
<dbReference type="InterPro" id="IPR050109">
    <property type="entry name" value="HTH-type_TetR-like_transc_reg"/>
</dbReference>
<proteinExistence type="predicted"/>
<dbReference type="InterPro" id="IPR036271">
    <property type="entry name" value="Tet_transcr_reg_TetR-rel_C_sf"/>
</dbReference>
<dbReference type="InterPro" id="IPR001647">
    <property type="entry name" value="HTH_TetR"/>
</dbReference>
<reference evidence="5 6" key="1">
    <citation type="submission" date="2017-08" db="EMBL/GenBank/DDBJ databases">
        <title>Pusillimonas indicus sp. nov., a member of the family Alcaligenaceae isolated from surface seawater.</title>
        <authorList>
            <person name="Li J."/>
        </authorList>
    </citation>
    <scope>NUCLEOTIDE SEQUENCE [LARGE SCALE GENOMIC DNA]</scope>
    <source>
        <strain evidence="5 6">L52-1-41</strain>
    </source>
</reference>
<dbReference type="Proteomes" id="UP000266206">
    <property type="component" value="Unassembled WGS sequence"/>
</dbReference>
<feature type="domain" description="HTH tetR-type" evidence="4">
    <location>
        <begin position="45"/>
        <end position="105"/>
    </location>
</feature>
<dbReference type="EMBL" id="NQYH01000003">
    <property type="protein sequence ID" value="RIY41477.1"/>
    <property type="molecule type" value="Genomic_DNA"/>
</dbReference>
<dbReference type="AlphaFoldDB" id="A0A3A1YZE6"/>
<dbReference type="GO" id="GO:0000976">
    <property type="term" value="F:transcription cis-regulatory region binding"/>
    <property type="evidence" value="ECO:0007669"/>
    <property type="project" value="TreeGrafter"/>
</dbReference>
<gene>
    <name evidence="5" type="ORF">CJP73_05725</name>
</gene>
<dbReference type="SUPFAM" id="SSF48498">
    <property type="entry name" value="Tetracyclin repressor-like, C-terminal domain"/>
    <property type="match status" value="1"/>
</dbReference>
<dbReference type="PANTHER" id="PTHR30055:SF235">
    <property type="entry name" value="TRANSCRIPTIONAL REGULATORY PROTEIN"/>
    <property type="match status" value="1"/>
</dbReference>
<feature type="compositionally biased region" description="Basic and acidic residues" evidence="3">
    <location>
        <begin position="1"/>
        <end position="13"/>
    </location>
</feature>
<sequence length="253" mass="28859">MLKSSWVDKEGRKASLRSDGLAVYDQDTSVDTSREKKPGRPTVDRDIRNQIIDIAEMYFAERGYALTSTREIAAQAGVRQSMISYYFKSKRSLFEAVIKNRGQAISVQRMRNLETLLKKYDGQPPVANVIRAYLLPLFSLLHSGPRGIAFVRLLARLHNEPEELSFRLRREVYDDSVKHYLDVLEILLPNVSPADIHWRMMFLIGICLYALSGLGRLEDLSDGRYTDDNIDEMVARLSTFLVHGMQASSTPGW</sequence>
<evidence type="ECO:0000256" key="3">
    <source>
        <dbReference type="SAM" id="MobiDB-lite"/>
    </source>
</evidence>
<protein>
    <submittedName>
        <fullName evidence="5">TetR family transcriptional regulator</fullName>
    </submittedName>
</protein>
<dbReference type="SUPFAM" id="SSF46689">
    <property type="entry name" value="Homeodomain-like"/>
    <property type="match status" value="1"/>
</dbReference>
<keyword evidence="1 2" id="KW-0238">DNA-binding</keyword>
<dbReference type="OrthoDB" id="2356263at2"/>
<dbReference type="InterPro" id="IPR041586">
    <property type="entry name" value="PsrA_TetR_C"/>
</dbReference>
<evidence type="ECO:0000313" key="6">
    <source>
        <dbReference type="Proteomes" id="UP000266206"/>
    </source>
</evidence>
<dbReference type="PANTHER" id="PTHR30055">
    <property type="entry name" value="HTH-TYPE TRANSCRIPTIONAL REGULATOR RUTR"/>
    <property type="match status" value="1"/>
</dbReference>
<dbReference type="Pfam" id="PF00440">
    <property type="entry name" value="TetR_N"/>
    <property type="match status" value="1"/>
</dbReference>